<evidence type="ECO:0000313" key="8">
    <source>
        <dbReference type="Proteomes" id="UP000514720"/>
    </source>
</evidence>
<keyword evidence="2 5" id="KW-0812">Transmembrane</keyword>
<gene>
    <name evidence="7" type="ORF">G4Z02_04085</name>
</gene>
<keyword evidence="3 5" id="KW-1133">Transmembrane helix</keyword>
<dbReference type="Pfam" id="PF06271">
    <property type="entry name" value="RDD"/>
    <property type="match status" value="1"/>
</dbReference>
<feature type="transmembrane region" description="Helical" evidence="5">
    <location>
        <begin position="152"/>
        <end position="173"/>
    </location>
</feature>
<reference evidence="7 8" key="1">
    <citation type="submission" date="2020-02" db="EMBL/GenBank/DDBJ databases">
        <authorList>
            <person name="Zheng R.K."/>
            <person name="Sun C.M."/>
        </authorList>
    </citation>
    <scope>NUCLEOTIDE SEQUENCE [LARGE SCALE GENOMIC DNA]</scope>
    <source>
        <strain evidence="8">zrk13</strain>
    </source>
</reference>
<feature type="transmembrane region" description="Helical" evidence="5">
    <location>
        <begin position="12"/>
        <end position="31"/>
    </location>
</feature>
<organism evidence="7 8">
    <name type="scientific">Candidatus Xianfuyuplasma coldseepsis</name>
    <dbReference type="NCBI Taxonomy" id="2782163"/>
    <lineage>
        <taxon>Bacteria</taxon>
        <taxon>Bacillati</taxon>
        <taxon>Mycoplasmatota</taxon>
        <taxon>Mollicutes</taxon>
        <taxon>Candidatus Izemoplasmatales</taxon>
        <taxon>Candidatus Izemoplasmataceae</taxon>
        <taxon>Candidatus Xianfuyuplasma</taxon>
    </lineage>
</organism>
<dbReference type="AlphaFoldDB" id="A0A7L7KRZ3"/>
<accession>A0A7L7KRZ3</accession>
<sequence length="198" mass="23517">MRVGLFRRIGSFIVDAMPIFVILSLLFQFFVGDLLKQDNYDTMYAEYEALRVQYFGDIEEQYANDEITLEEYQLEFNEINPQFQDASEEQYAVLFEYMVRVIMYNVFGFILIYYVYSVFMKGRTLGRRLLKIELGGRVNAWTLFVREVLWKLGYWVVTFVIGGVILDVVLISFSKKKQTLRDIVTRTYVKYEGVDYPF</sequence>
<name>A0A7L7KRZ3_9MOLU</name>
<evidence type="ECO:0000256" key="5">
    <source>
        <dbReference type="SAM" id="Phobius"/>
    </source>
</evidence>
<evidence type="ECO:0000256" key="1">
    <source>
        <dbReference type="ARBA" id="ARBA00004141"/>
    </source>
</evidence>
<dbReference type="Proteomes" id="UP000514720">
    <property type="component" value="Chromosome"/>
</dbReference>
<evidence type="ECO:0000256" key="4">
    <source>
        <dbReference type="ARBA" id="ARBA00023136"/>
    </source>
</evidence>
<dbReference type="InterPro" id="IPR010432">
    <property type="entry name" value="RDD"/>
</dbReference>
<dbReference type="EMBL" id="CP048914">
    <property type="protein sequence ID" value="QMS84966.1"/>
    <property type="molecule type" value="Genomic_DNA"/>
</dbReference>
<dbReference type="KEGG" id="xcl:G4Z02_04085"/>
<evidence type="ECO:0000256" key="2">
    <source>
        <dbReference type="ARBA" id="ARBA00022692"/>
    </source>
</evidence>
<dbReference type="GO" id="GO:0016020">
    <property type="term" value="C:membrane"/>
    <property type="evidence" value="ECO:0007669"/>
    <property type="project" value="UniProtKB-SubCell"/>
</dbReference>
<keyword evidence="8" id="KW-1185">Reference proteome</keyword>
<feature type="transmembrane region" description="Helical" evidence="5">
    <location>
        <begin position="97"/>
        <end position="116"/>
    </location>
</feature>
<evidence type="ECO:0000313" key="7">
    <source>
        <dbReference type="EMBL" id="QMS84966.1"/>
    </source>
</evidence>
<keyword evidence="4 5" id="KW-0472">Membrane</keyword>
<comment type="subcellular location">
    <subcellularLocation>
        <location evidence="1">Membrane</location>
        <topology evidence="1">Multi-pass membrane protein</topology>
    </subcellularLocation>
</comment>
<feature type="domain" description="RDD" evidence="6">
    <location>
        <begin position="3"/>
        <end position="185"/>
    </location>
</feature>
<protein>
    <submittedName>
        <fullName evidence="7">RDD family protein</fullName>
    </submittedName>
</protein>
<evidence type="ECO:0000259" key="6">
    <source>
        <dbReference type="Pfam" id="PF06271"/>
    </source>
</evidence>
<evidence type="ECO:0000256" key="3">
    <source>
        <dbReference type="ARBA" id="ARBA00022989"/>
    </source>
</evidence>
<proteinExistence type="predicted"/>